<gene>
    <name evidence="1" type="ORF">BLA29_004847</name>
</gene>
<name>A0A1Y3B5P8_EURMA</name>
<reference evidence="1 2" key="1">
    <citation type="submission" date="2017-03" db="EMBL/GenBank/DDBJ databases">
        <title>Genome Survey of Euroglyphus maynei.</title>
        <authorList>
            <person name="Arlian L.G."/>
            <person name="Morgan M.S."/>
            <person name="Rider S.D."/>
        </authorList>
    </citation>
    <scope>NUCLEOTIDE SEQUENCE [LARGE SCALE GENOMIC DNA]</scope>
    <source>
        <strain evidence="1">Arlian Lab</strain>
        <tissue evidence="1">Whole body</tissue>
    </source>
</reference>
<protein>
    <submittedName>
        <fullName evidence="1">Uncharacterized protein</fullName>
    </submittedName>
</protein>
<dbReference type="EMBL" id="MUJZ01038842">
    <property type="protein sequence ID" value="OTF76152.1"/>
    <property type="molecule type" value="Genomic_DNA"/>
</dbReference>
<comment type="caution">
    <text evidence="1">The sequence shown here is derived from an EMBL/GenBank/DDBJ whole genome shotgun (WGS) entry which is preliminary data.</text>
</comment>
<proteinExistence type="predicted"/>
<sequence length="79" mass="9196">MNHPQQIYRLRFSSNGAHLYAAGEGGFVRQYRRYPNLNIHCLGEVYRHRVLITASKDKTVGFICLGSPSHGWTEYYEYT</sequence>
<organism evidence="1 2">
    <name type="scientific">Euroglyphus maynei</name>
    <name type="common">Mayne's house dust mite</name>
    <dbReference type="NCBI Taxonomy" id="6958"/>
    <lineage>
        <taxon>Eukaryota</taxon>
        <taxon>Metazoa</taxon>
        <taxon>Ecdysozoa</taxon>
        <taxon>Arthropoda</taxon>
        <taxon>Chelicerata</taxon>
        <taxon>Arachnida</taxon>
        <taxon>Acari</taxon>
        <taxon>Acariformes</taxon>
        <taxon>Sarcoptiformes</taxon>
        <taxon>Astigmata</taxon>
        <taxon>Psoroptidia</taxon>
        <taxon>Analgoidea</taxon>
        <taxon>Pyroglyphidae</taxon>
        <taxon>Pyroglyphinae</taxon>
        <taxon>Euroglyphus</taxon>
    </lineage>
</organism>
<accession>A0A1Y3B5P8</accession>
<dbReference type="SUPFAM" id="SSF50978">
    <property type="entry name" value="WD40 repeat-like"/>
    <property type="match status" value="1"/>
</dbReference>
<dbReference type="Proteomes" id="UP000194236">
    <property type="component" value="Unassembled WGS sequence"/>
</dbReference>
<dbReference type="AlphaFoldDB" id="A0A1Y3B5P8"/>
<evidence type="ECO:0000313" key="2">
    <source>
        <dbReference type="Proteomes" id="UP000194236"/>
    </source>
</evidence>
<keyword evidence="2" id="KW-1185">Reference proteome</keyword>
<dbReference type="InterPro" id="IPR036322">
    <property type="entry name" value="WD40_repeat_dom_sf"/>
</dbReference>
<dbReference type="OrthoDB" id="1602884at2759"/>
<evidence type="ECO:0000313" key="1">
    <source>
        <dbReference type="EMBL" id="OTF76152.1"/>
    </source>
</evidence>